<evidence type="ECO:0000256" key="5">
    <source>
        <dbReference type="ARBA" id="ARBA00023002"/>
    </source>
</evidence>
<comment type="cofactor">
    <cofactor evidence="1">
        <name>FAD</name>
        <dbReference type="ChEBI" id="CHEBI:57692"/>
    </cofactor>
</comment>
<reference evidence="8" key="1">
    <citation type="journal article" date="2019" name="Int. J. Syst. Evol. Microbiol.">
        <title>The Global Catalogue of Microorganisms (GCM) 10K type strain sequencing project: providing services to taxonomists for standard genome sequencing and annotation.</title>
        <authorList>
            <consortium name="The Broad Institute Genomics Platform"/>
            <consortium name="The Broad Institute Genome Sequencing Center for Infectious Disease"/>
            <person name="Wu L."/>
            <person name="Ma J."/>
        </authorList>
    </citation>
    <scope>NUCLEOTIDE SEQUENCE [LARGE SCALE GENOMIC DNA]</scope>
    <source>
        <strain evidence="8">KLKA75</strain>
    </source>
</reference>
<keyword evidence="3" id="KW-0285">Flavoprotein</keyword>
<dbReference type="SUPFAM" id="SSF56176">
    <property type="entry name" value="FAD-binding/transporter-associated domain-like"/>
    <property type="match status" value="1"/>
</dbReference>
<evidence type="ECO:0000313" key="7">
    <source>
        <dbReference type="EMBL" id="MFC4909105.1"/>
    </source>
</evidence>
<dbReference type="PROSITE" id="PS51318">
    <property type="entry name" value="TAT"/>
    <property type="match status" value="1"/>
</dbReference>
<dbReference type="Pfam" id="PF01565">
    <property type="entry name" value="FAD_binding_4"/>
    <property type="match status" value="1"/>
</dbReference>
<evidence type="ECO:0000256" key="3">
    <source>
        <dbReference type="ARBA" id="ARBA00022630"/>
    </source>
</evidence>
<dbReference type="InterPro" id="IPR036318">
    <property type="entry name" value="FAD-bd_PCMH-like_sf"/>
</dbReference>
<name>A0ABV9U0L8_9ACTN</name>
<keyword evidence="5" id="KW-0560">Oxidoreductase</keyword>
<evidence type="ECO:0000313" key="8">
    <source>
        <dbReference type="Proteomes" id="UP001595872"/>
    </source>
</evidence>
<comment type="similarity">
    <text evidence="2">Belongs to the oxygen-dependent FAD-linked oxidoreductase family.</text>
</comment>
<dbReference type="PANTHER" id="PTHR42973:SF39">
    <property type="entry name" value="FAD-BINDING PCMH-TYPE DOMAIN-CONTAINING PROTEIN"/>
    <property type="match status" value="1"/>
</dbReference>
<accession>A0ABV9U0L8</accession>
<dbReference type="InterPro" id="IPR012951">
    <property type="entry name" value="BBE"/>
</dbReference>
<dbReference type="Gene3D" id="3.40.462.20">
    <property type="match status" value="1"/>
</dbReference>
<keyword evidence="8" id="KW-1185">Reference proteome</keyword>
<protein>
    <submittedName>
        <fullName evidence="7">FAD-binding protein</fullName>
    </submittedName>
</protein>
<dbReference type="PROSITE" id="PS51387">
    <property type="entry name" value="FAD_PCMH"/>
    <property type="match status" value="1"/>
</dbReference>
<dbReference type="InterPro" id="IPR016169">
    <property type="entry name" value="FAD-bd_PCMH_sub2"/>
</dbReference>
<dbReference type="PANTHER" id="PTHR42973">
    <property type="entry name" value="BINDING OXIDOREDUCTASE, PUTATIVE (AFU_ORTHOLOGUE AFUA_1G17690)-RELATED"/>
    <property type="match status" value="1"/>
</dbReference>
<dbReference type="InterPro" id="IPR016166">
    <property type="entry name" value="FAD-bd_PCMH"/>
</dbReference>
<dbReference type="InterPro" id="IPR006093">
    <property type="entry name" value="Oxy_OxRdtase_FAD_BS"/>
</dbReference>
<keyword evidence="4" id="KW-0274">FAD</keyword>
<dbReference type="InterPro" id="IPR006311">
    <property type="entry name" value="TAT_signal"/>
</dbReference>
<dbReference type="EMBL" id="JBHSIT010000004">
    <property type="protein sequence ID" value="MFC4909105.1"/>
    <property type="molecule type" value="Genomic_DNA"/>
</dbReference>
<gene>
    <name evidence="7" type="ORF">ACFPCY_17420</name>
</gene>
<dbReference type="InterPro" id="IPR050416">
    <property type="entry name" value="FAD-linked_Oxidoreductase"/>
</dbReference>
<dbReference type="RefSeq" id="WP_378256317.1">
    <property type="nucleotide sequence ID" value="NZ_JBHSIT010000004.1"/>
</dbReference>
<evidence type="ECO:0000256" key="4">
    <source>
        <dbReference type="ARBA" id="ARBA00022827"/>
    </source>
</evidence>
<dbReference type="Gene3D" id="3.30.465.10">
    <property type="match status" value="1"/>
</dbReference>
<dbReference type="Proteomes" id="UP001595872">
    <property type="component" value="Unassembled WGS sequence"/>
</dbReference>
<dbReference type="Pfam" id="PF08031">
    <property type="entry name" value="BBE"/>
    <property type="match status" value="1"/>
</dbReference>
<evidence type="ECO:0000256" key="2">
    <source>
        <dbReference type="ARBA" id="ARBA00005466"/>
    </source>
</evidence>
<organism evidence="7 8">
    <name type="scientific">Actinomadura gamaensis</name>
    <dbReference type="NCBI Taxonomy" id="1763541"/>
    <lineage>
        <taxon>Bacteria</taxon>
        <taxon>Bacillati</taxon>
        <taxon>Actinomycetota</taxon>
        <taxon>Actinomycetes</taxon>
        <taxon>Streptosporangiales</taxon>
        <taxon>Thermomonosporaceae</taxon>
        <taxon>Actinomadura</taxon>
    </lineage>
</organism>
<comment type="caution">
    <text evidence="7">The sequence shown here is derived from an EMBL/GenBank/DDBJ whole genome shotgun (WGS) entry which is preliminary data.</text>
</comment>
<evidence type="ECO:0000256" key="1">
    <source>
        <dbReference type="ARBA" id="ARBA00001974"/>
    </source>
</evidence>
<evidence type="ECO:0000259" key="6">
    <source>
        <dbReference type="PROSITE" id="PS51387"/>
    </source>
</evidence>
<feature type="domain" description="FAD-binding PCMH-type" evidence="6">
    <location>
        <begin position="67"/>
        <end position="247"/>
    </location>
</feature>
<proteinExistence type="inferred from homology"/>
<dbReference type="InterPro" id="IPR006094">
    <property type="entry name" value="Oxid_FAD_bind_N"/>
</dbReference>
<sequence>MVSHTSRRNVLRGGFCTAAAATGTPPGPLVEAVDIELDSLEPLPASRVGWGDARHLSLSARGRNHRFDGRPDHVWVAGRTGDVVRAVQDAVHTRRRIAARSGGHCYEGFVADPDVRTVIDMSGMAAVYWDEARRAHAVEAGATLGETYRRLYLGWGVTVPAGRCPSVGAGGHVVGGGSGPLSRTLGLSVDHLYAVEVVVVDAAGRARSVIATRDPEDPHRDLWWAHTGGGGGTFGVVTRYWFRDLPSPPAAALTFDVRWPWRGLDRASFVRMLDAHGRWIERNSTPGMPSNRLYSELRLTRPGSGEIALVGQVASASRGYAERLLADHVTAISAGLPVRPTVRTRFQPWLASALEDSPAGFPRLKAKSAHLRTRLSTRQSETLYRHLTREDYDHPGGCLTLCTSGGMVNAIAPDATAVPHRDAVMKLTLVNGWDGPEDEPRHLAWTRETYRDLFAGSGGVPPAEDGALINYPDIDLADPLWNKGAPWQRLYFGANHARLRRVKARWDPRAVFHHPLSVRA</sequence>
<dbReference type="PROSITE" id="PS00862">
    <property type="entry name" value="OX2_COVAL_FAD"/>
    <property type="match status" value="1"/>
</dbReference>